<dbReference type="GO" id="GO:0016020">
    <property type="term" value="C:membrane"/>
    <property type="evidence" value="ECO:0007669"/>
    <property type="project" value="UniProtKB-SubCell"/>
</dbReference>
<dbReference type="PANTHER" id="PTHR13439">
    <property type="entry name" value="CT120 PROTEIN"/>
    <property type="match status" value="1"/>
</dbReference>
<dbReference type="InterPro" id="IPR050846">
    <property type="entry name" value="TLCD"/>
</dbReference>
<accession>A0A9W4TVX1</accession>
<evidence type="ECO:0000256" key="2">
    <source>
        <dbReference type="ARBA" id="ARBA00022692"/>
    </source>
</evidence>
<feature type="transmembrane region" description="Helical" evidence="6">
    <location>
        <begin position="141"/>
        <end position="162"/>
    </location>
</feature>
<dbReference type="Proteomes" id="UP001152885">
    <property type="component" value="Unassembled WGS sequence"/>
</dbReference>
<evidence type="ECO:0000259" key="7">
    <source>
        <dbReference type="PROSITE" id="PS50922"/>
    </source>
</evidence>
<keyword evidence="3 6" id="KW-1133">Transmembrane helix</keyword>
<sequence length="289" mass="33009">MTIPLVPAIIHDPFLKYRPFPANPTTLFQAHWHEIIASFIFYIIIQQISAPICSKLFGKNYDNLKKSTKINFDVHFTSMIQCIISILLFIPHLNNPHFQNRSLDPVGSLFGVTPFGSLCCSLTIGYFLWDILVCIQHFKLFGIGFLFHGIAAMFAFGNGIFVPYCQPWAGAFLTFELSTPFVNLNWFASHLPTGTFSDKFIIINGLLLMITFFSVRIVWGFYAVYQLYKDIQFTLNMINNFIPYSILILNLGLDCLNVFWFYKMVMIAKKKATGSSSTRKAAKEADKIE</sequence>
<proteinExistence type="predicted"/>
<dbReference type="SMART" id="SM00724">
    <property type="entry name" value="TLC"/>
    <property type="match status" value="1"/>
</dbReference>
<feature type="transmembrane region" description="Helical" evidence="6">
    <location>
        <begin position="200"/>
        <end position="222"/>
    </location>
</feature>
<dbReference type="InterPro" id="IPR006634">
    <property type="entry name" value="TLC-dom"/>
</dbReference>
<dbReference type="Pfam" id="PF03798">
    <property type="entry name" value="TRAM_LAG1_CLN8"/>
    <property type="match status" value="1"/>
</dbReference>
<comment type="caution">
    <text evidence="8">The sequence shown here is derived from an EMBL/GenBank/DDBJ whole genome shotgun (WGS) entry which is preliminary data.</text>
</comment>
<dbReference type="OrthoDB" id="10266980at2759"/>
<dbReference type="GO" id="GO:0005783">
    <property type="term" value="C:endoplasmic reticulum"/>
    <property type="evidence" value="ECO:0007669"/>
    <property type="project" value="TreeGrafter"/>
</dbReference>
<keyword evidence="9" id="KW-1185">Reference proteome</keyword>
<dbReference type="PANTHER" id="PTHR13439:SF0">
    <property type="entry name" value="TOPOISOMERASE I DAMAGE AFFECTED PROTEIN 4"/>
    <property type="match status" value="1"/>
</dbReference>
<keyword evidence="2 5" id="KW-0812">Transmembrane</keyword>
<gene>
    <name evidence="8" type="ORF">CANVERA_P2089</name>
</gene>
<evidence type="ECO:0000256" key="3">
    <source>
        <dbReference type="ARBA" id="ARBA00022989"/>
    </source>
</evidence>
<feature type="transmembrane region" description="Helical" evidence="6">
    <location>
        <begin position="70"/>
        <end position="90"/>
    </location>
</feature>
<evidence type="ECO:0000256" key="5">
    <source>
        <dbReference type="PROSITE-ProRule" id="PRU00205"/>
    </source>
</evidence>
<dbReference type="GO" id="GO:0055088">
    <property type="term" value="P:lipid homeostasis"/>
    <property type="evidence" value="ECO:0007669"/>
    <property type="project" value="TreeGrafter"/>
</dbReference>
<reference evidence="8" key="1">
    <citation type="submission" date="2022-12" db="EMBL/GenBank/DDBJ databases">
        <authorList>
            <person name="Brejova B."/>
        </authorList>
    </citation>
    <scope>NUCLEOTIDE SEQUENCE</scope>
</reference>
<feature type="transmembrane region" description="Helical" evidence="6">
    <location>
        <begin position="242"/>
        <end position="262"/>
    </location>
</feature>
<dbReference type="EMBL" id="CANTUO010000002">
    <property type="protein sequence ID" value="CAI5757575.1"/>
    <property type="molecule type" value="Genomic_DNA"/>
</dbReference>
<evidence type="ECO:0000313" key="9">
    <source>
        <dbReference type="Proteomes" id="UP001152885"/>
    </source>
</evidence>
<feature type="domain" description="TLC" evidence="7">
    <location>
        <begin position="67"/>
        <end position="273"/>
    </location>
</feature>
<name>A0A9W4TVX1_9ASCO</name>
<evidence type="ECO:0000256" key="6">
    <source>
        <dbReference type="SAM" id="Phobius"/>
    </source>
</evidence>
<protein>
    <recommendedName>
        <fullName evidence="7">TLC domain-containing protein</fullName>
    </recommendedName>
</protein>
<feature type="transmembrane region" description="Helical" evidence="6">
    <location>
        <begin position="35"/>
        <end position="58"/>
    </location>
</feature>
<evidence type="ECO:0000313" key="8">
    <source>
        <dbReference type="EMBL" id="CAI5757575.1"/>
    </source>
</evidence>
<organism evidence="8 9">
    <name type="scientific">Candida verbasci</name>
    <dbReference type="NCBI Taxonomy" id="1227364"/>
    <lineage>
        <taxon>Eukaryota</taxon>
        <taxon>Fungi</taxon>
        <taxon>Dikarya</taxon>
        <taxon>Ascomycota</taxon>
        <taxon>Saccharomycotina</taxon>
        <taxon>Pichiomycetes</taxon>
        <taxon>Debaryomycetaceae</taxon>
        <taxon>Candida/Lodderomyces clade</taxon>
        <taxon>Candida</taxon>
    </lineage>
</organism>
<dbReference type="AlphaFoldDB" id="A0A9W4TVX1"/>
<evidence type="ECO:0000256" key="4">
    <source>
        <dbReference type="ARBA" id="ARBA00023136"/>
    </source>
</evidence>
<evidence type="ECO:0000256" key="1">
    <source>
        <dbReference type="ARBA" id="ARBA00004141"/>
    </source>
</evidence>
<feature type="transmembrane region" description="Helical" evidence="6">
    <location>
        <begin position="110"/>
        <end position="129"/>
    </location>
</feature>
<keyword evidence="4 5" id="KW-0472">Membrane</keyword>
<dbReference type="PROSITE" id="PS50922">
    <property type="entry name" value="TLC"/>
    <property type="match status" value="1"/>
</dbReference>
<feature type="transmembrane region" description="Helical" evidence="6">
    <location>
        <begin position="168"/>
        <end position="188"/>
    </location>
</feature>
<comment type="subcellular location">
    <subcellularLocation>
        <location evidence="1">Membrane</location>
        <topology evidence="1">Multi-pass membrane protein</topology>
    </subcellularLocation>
</comment>